<dbReference type="InterPro" id="IPR038765">
    <property type="entry name" value="Papain-like_cys_pep_sf"/>
</dbReference>
<dbReference type="SUPFAM" id="SSF54001">
    <property type="entry name" value="Cysteine proteinases"/>
    <property type="match status" value="1"/>
</dbReference>
<organism evidence="3 4">
    <name type="scientific">Schaalia hyovaginalis</name>
    <dbReference type="NCBI Taxonomy" id="29316"/>
    <lineage>
        <taxon>Bacteria</taxon>
        <taxon>Bacillati</taxon>
        <taxon>Actinomycetota</taxon>
        <taxon>Actinomycetes</taxon>
        <taxon>Actinomycetales</taxon>
        <taxon>Actinomycetaceae</taxon>
        <taxon>Schaalia</taxon>
    </lineage>
</organism>
<keyword evidence="4" id="KW-1185">Reference proteome</keyword>
<dbReference type="AlphaFoldDB" id="A0A923E0F3"/>
<dbReference type="SUPFAM" id="SSF47090">
    <property type="entry name" value="PGBD-like"/>
    <property type="match status" value="2"/>
</dbReference>
<dbReference type="Gene3D" id="3.90.1720.10">
    <property type="entry name" value="endopeptidase domain like (from Nostoc punctiforme)"/>
    <property type="match status" value="1"/>
</dbReference>
<protein>
    <submittedName>
        <fullName evidence="3">Peptidoglycan hydrolase-like protein with peptidoglycan-binding domain</fullName>
    </submittedName>
</protein>
<dbReference type="Pfam" id="PF25309">
    <property type="entry name" value="ELLD"/>
    <property type="match status" value="1"/>
</dbReference>
<feature type="domain" description="Peptidoglycan binding-like" evidence="1">
    <location>
        <begin position="170"/>
        <end position="220"/>
    </location>
</feature>
<evidence type="ECO:0000259" key="2">
    <source>
        <dbReference type="Pfam" id="PF25309"/>
    </source>
</evidence>
<evidence type="ECO:0000313" key="4">
    <source>
        <dbReference type="Proteomes" id="UP000617426"/>
    </source>
</evidence>
<name>A0A923E0F3_9ACTO</name>
<dbReference type="InterPro" id="IPR036366">
    <property type="entry name" value="PGBDSf"/>
</dbReference>
<sequence length="341" mass="36315">MGNLNQLISSMRWWCESGNLGYDQSNRWDVRVGGETDCSALVIAVARSCGFDTGAATYTGNIRRELTARGWVAVTPNGAPEPGDILLADAHHVAVYLGGGLLAQASIDERGRIAGGQAGDQTGYETNVRGYYDYPWDCYLRYTGGQTAAEDWAGTGSAYNPNGYDEEYTRRVQTLLVNAGYSVGPDGILGADTFAAVEAFQRDRGLVVDGIPGPQTLAALQGGSTQVQTAPLVVDAIIGPASIRRLQEVLGTVQDSIISGQYAPNIEYVPAAGDGWEWTSEGEGSAAIAELQRRLGVTDDGILGPDTIRAWQRRLGVTADGYLGSATATMIQRALNEGRLW</sequence>
<dbReference type="InterPro" id="IPR057370">
    <property type="entry name" value="ELLD"/>
</dbReference>
<dbReference type="Proteomes" id="UP000617426">
    <property type="component" value="Unassembled WGS sequence"/>
</dbReference>
<dbReference type="EMBL" id="JACHMK010000001">
    <property type="protein sequence ID" value="MBB6333628.1"/>
    <property type="molecule type" value="Genomic_DNA"/>
</dbReference>
<gene>
    <name evidence="3" type="ORF">HD592_000193</name>
</gene>
<dbReference type="Pfam" id="PF01471">
    <property type="entry name" value="PG_binding_1"/>
    <property type="match status" value="1"/>
</dbReference>
<dbReference type="GO" id="GO:0016787">
    <property type="term" value="F:hydrolase activity"/>
    <property type="evidence" value="ECO:0007669"/>
    <property type="project" value="UniProtKB-KW"/>
</dbReference>
<dbReference type="InterPro" id="IPR002477">
    <property type="entry name" value="Peptidoglycan-bd-like"/>
</dbReference>
<reference evidence="3" key="1">
    <citation type="submission" date="2020-08" db="EMBL/GenBank/DDBJ databases">
        <title>Sequencing the genomes of 1000 actinobacteria strains.</title>
        <authorList>
            <person name="Klenk H.-P."/>
        </authorList>
    </citation>
    <scope>NUCLEOTIDE SEQUENCE</scope>
    <source>
        <strain evidence="3">DSM 10695</strain>
    </source>
</reference>
<proteinExistence type="predicted"/>
<accession>A0A923E0F3</accession>
<dbReference type="InterPro" id="IPR036365">
    <property type="entry name" value="PGBD-like_sf"/>
</dbReference>
<comment type="caution">
    <text evidence="3">The sequence shown here is derived from an EMBL/GenBank/DDBJ whole genome shotgun (WGS) entry which is preliminary data.</text>
</comment>
<dbReference type="Gene3D" id="1.10.101.10">
    <property type="entry name" value="PGBD-like superfamily/PGBD"/>
    <property type="match status" value="1"/>
</dbReference>
<evidence type="ECO:0000313" key="3">
    <source>
        <dbReference type="EMBL" id="MBB6333628.1"/>
    </source>
</evidence>
<keyword evidence="3" id="KW-0378">Hydrolase</keyword>
<evidence type="ECO:0000259" key="1">
    <source>
        <dbReference type="Pfam" id="PF01471"/>
    </source>
</evidence>
<feature type="domain" description="Endolysin-like" evidence="2">
    <location>
        <begin position="5"/>
        <end position="99"/>
    </location>
</feature>
<dbReference type="RefSeq" id="WP_184451321.1">
    <property type="nucleotide sequence ID" value="NZ_JACHMK010000001.1"/>
</dbReference>